<feature type="compositionally biased region" description="Basic and acidic residues" evidence="4">
    <location>
        <begin position="100"/>
        <end position="111"/>
    </location>
</feature>
<dbReference type="GO" id="GO:0006412">
    <property type="term" value="P:translation"/>
    <property type="evidence" value="ECO:0007669"/>
    <property type="project" value="UniProtKB-UniRule"/>
</dbReference>
<gene>
    <name evidence="3" type="primary">rpsP</name>
    <name evidence="5" type="ORF">A3A02_04200</name>
</gene>
<dbReference type="HAMAP" id="MF_00385">
    <property type="entry name" value="Ribosomal_bS16"/>
    <property type="match status" value="1"/>
</dbReference>
<dbReference type="NCBIfam" id="TIGR00002">
    <property type="entry name" value="S16"/>
    <property type="match status" value="1"/>
</dbReference>
<evidence type="ECO:0000256" key="4">
    <source>
        <dbReference type="SAM" id="MobiDB-lite"/>
    </source>
</evidence>
<dbReference type="InterPro" id="IPR000307">
    <property type="entry name" value="Ribosomal_bS16"/>
</dbReference>
<sequence>MLSIRFVRIGKKKYPIYRLAVMEKGKNPRSAYLEGLGTYNPHTKEKDIKKDRVQYWLSRGAKPTPTIFNLLIDLGFIKADKVRASKSQPGKKKQGQIARQKAEEAAAKKNQEIQAAAAPVAPAEVPQVKPAEITSTEAIKTDE</sequence>
<comment type="similarity">
    <text evidence="3">Belongs to the bacterial ribosomal protein bS16 family.</text>
</comment>
<dbReference type="PANTHER" id="PTHR12919:SF20">
    <property type="entry name" value="SMALL RIBOSOMAL SUBUNIT PROTEIN BS16M"/>
    <property type="match status" value="1"/>
</dbReference>
<dbReference type="EMBL" id="MHIM01000011">
    <property type="protein sequence ID" value="OGY52760.1"/>
    <property type="molecule type" value="Genomic_DNA"/>
</dbReference>
<name>A0A1G1YM70_9BACT</name>
<comment type="caution">
    <text evidence="5">The sequence shown here is derived from an EMBL/GenBank/DDBJ whole genome shotgun (WGS) entry which is preliminary data.</text>
</comment>
<dbReference type="Gene3D" id="3.30.1320.10">
    <property type="match status" value="1"/>
</dbReference>
<organism evidence="5 6">
    <name type="scientific">Candidatus Buchananbacteria bacterium RIFCSPLOWO2_01_FULL_39_33</name>
    <dbReference type="NCBI Taxonomy" id="1797543"/>
    <lineage>
        <taxon>Bacteria</taxon>
        <taxon>Candidatus Buchananiibacteriota</taxon>
    </lineage>
</organism>
<dbReference type="GO" id="GO:0015935">
    <property type="term" value="C:small ribosomal subunit"/>
    <property type="evidence" value="ECO:0007669"/>
    <property type="project" value="TreeGrafter"/>
</dbReference>
<accession>A0A1G1YM70</accession>
<dbReference type="Pfam" id="PF00886">
    <property type="entry name" value="Ribosomal_S16"/>
    <property type="match status" value="1"/>
</dbReference>
<feature type="compositionally biased region" description="Low complexity" evidence="4">
    <location>
        <begin position="112"/>
        <end position="132"/>
    </location>
</feature>
<dbReference type="PANTHER" id="PTHR12919">
    <property type="entry name" value="30S RIBOSOMAL PROTEIN S16"/>
    <property type="match status" value="1"/>
</dbReference>
<reference evidence="5 6" key="1">
    <citation type="journal article" date="2016" name="Nat. Commun.">
        <title>Thousands of microbial genomes shed light on interconnected biogeochemical processes in an aquifer system.</title>
        <authorList>
            <person name="Anantharaman K."/>
            <person name="Brown C.T."/>
            <person name="Hug L.A."/>
            <person name="Sharon I."/>
            <person name="Castelle C.J."/>
            <person name="Probst A.J."/>
            <person name="Thomas B.C."/>
            <person name="Singh A."/>
            <person name="Wilkins M.J."/>
            <person name="Karaoz U."/>
            <person name="Brodie E.L."/>
            <person name="Williams K.H."/>
            <person name="Hubbard S.S."/>
            <person name="Banfield J.F."/>
        </authorList>
    </citation>
    <scope>NUCLEOTIDE SEQUENCE [LARGE SCALE GENOMIC DNA]</scope>
</reference>
<evidence type="ECO:0000256" key="3">
    <source>
        <dbReference type="HAMAP-Rule" id="MF_00385"/>
    </source>
</evidence>
<evidence type="ECO:0000256" key="2">
    <source>
        <dbReference type="ARBA" id="ARBA00023274"/>
    </source>
</evidence>
<dbReference type="Proteomes" id="UP000177376">
    <property type="component" value="Unassembled WGS sequence"/>
</dbReference>
<dbReference type="GO" id="GO:0003735">
    <property type="term" value="F:structural constituent of ribosome"/>
    <property type="evidence" value="ECO:0007669"/>
    <property type="project" value="InterPro"/>
</dbReference>
<dbReference type="AlphaFoldDB" id="A0A1G1YM70"/>
<dbReference type="InterPro" id="IPR023803">
    <property type="entry name" value="Ribosomal_bS16_dom_sf"/>
</dbReference>
<dbReference type="SUPFAM" id="SSF54565">
    <property type="entry name" value="Ribosomal protein S16"/>
    <property type="match status" value="1"/>
</dbReference>
<evidence type="ECO:0000313" key="5">
    <source>
        <dbReference type="EMBL" id="OGY52760.1"/>
    </source>
</evidence>
<evidence type="ECO:0000256" key="1">
    <source>
        <dbReference type="ARBA" id="ARBA00022980"/>
    </source>
</evidence>
<keyword evidence="1 3" id="KW-0689">Ribosomal protein</keyword>
<proteinExistence type="inferred from homology"/>
<keyword evidence="2 3" id="KW-0687">Ribonucleoprotein</keyword>
<protein>
    <recommendedName>
        <fullName evidence="3">Small ribosomal subunit protein bS16</fullName>
    </recommendedName>
</protein>
<dbReference type="GO" id="GO:0005737">
    <property type="term" value="C:cytoplasm"/>
    <property type="evidence" value="ECO:0007669"/>
    <property type="project" value="UniProtKB-ARBA"/>
</dbReference>
<evidence type="ECO:0000313" key="6">
    <source>
        <dbReference type="Proteomes" id="UP000177376"/>
    </source>
</evidence>
<feature type="compositionally biased region" description="Polar residues" evidence="4">
    <location>
        <begin position="133"/>
        <end position="143"/>
    </location>
</feature>
<feature type="region of interest" description="Disordered" evidence="4">
    <location>
        <begin position="83"/>
        <end position="143"/>
    </location>
</feature>